<dbReference type="RefSeq" id="WP_127741004.1">
    <property type="nucleotide sequence ID" value="NZ_RZTZ01000013.1"/>
</dbReference>
<evidence type="ECO:0000313" key="2">
    <source>
        <dbReference type="Proteomes" id="UP000288024"/>
    </source>
</evidence>
<dbReference type="Proteomes" id="UP000288024">
    <property type="component" value="Unassembled WGS sequence"/>
</dbReference>
<organism evidence="1 2">
    <name type="scientific">Niallia taxi</name>
    <dbReference type="NCBI Taxonomy" id="2499688"/>
    <lineage>
        <taxon>Bacteria</taxon>
        <taxon>Bacillati</taxon>
        <taxon>Bacillota</taxon>
        <taxon>Bacilli</taxon>
        <taxon>Bacillales</taxon>
        <taxon>Bacillaceae</taxon>
        <taxon>Niallia</taxon>
    </lineage>
</organism>
<sequence length="213" mass="24715">MSSQMLRKSRSEKELMRINVPINEHLPYVEAERDVLIRSRVEIINRIIPLAITAAKALEAPDEYLAEAVEEFQANNLFTDEERQFMESATTNEQDKINYSWKLESIWVLLWSVGLVPELNSPAKTCDVDLLFDVVLNSSKDDLINKASVKQKSIILDELDFIYRAHWSVRNAQLHGTDIPAALDEGVVYERHYAFNWLVHYMDQEWEEISTDT</sequence>
<evidence type="ECO:0000313" key="1">
    <source>
        <dbReference type="EMBL" id="RVT58288.1"/>
    </source>
</evidence>
<gene>
    <name evidence="1" type="ORF">EM808_22495</name>
</gene>
<dbReference type="AlphaFoldDB" id="A0A3S2UUD5"/>
<proteinExistence type="predicted"/>
<reference evidence="1 2" key="1">
    <citation type="submission" date="2019-01" db="EMBL/GenBank/DDBJ databases">
        <title>Bacillus sp. M5HDSG1-1, whole genome shotgun sequence.</title>
        <authorList>
            <person name="Tuo L."/>
        </authorList>
    </citation>
    <scope>NUCLEOTIDE SEQUENCE [LARGE SCALE GENOMIC DNA]</scope>
    <source>
        <strain evidence="1 2">M5HDSG1-1</strain>
    </source>
</reference>
<dbReference type="EMBL" id="RZTZ01000013">
    <property type="protein sequence ID" value="RVT58288.1"/>
    <property type="molecule type" value="Genomic_DNA"/>
</dbReference>
<name>A0A3S2UUD5_9BACI</name>
<dbReference type="InterPro" id="IPR025368">
    <property type="entry name" value="DUF4272"/>
</dbReference>
<comment type="caution">
    <text evidence="1">The sequence shown here is derived from an EMBL/GenBank/DDBJ whole genome shotgun (WGS) entry which is preliminary data.</text>
</comment>
<dbReference type="Pfam" id="PF14094">
    <property type="entry name" value="DUF4272"/>
    <property type="match status" value="1"/>
</dbReference>
<protein>
    <submittedName>
        <fullName evidence="1">DUF4272 domain-containing protein</fullName>
    </submittedName>
</protein>
<accession>A0A3S2UUD5</accession>
<keyword evidence="2" id="KW-1185">Reference proteome</keyword>